<dbReference type="PROSITE" id="PS01117">
    <property type="entry name" value="HTH_MARR_1"/>
    <property type="match status" value="1"/>
</dbReference>
<protein>
    <submittedName>
        <fullName evidence="5">MarR family transcriptional regulator</fullName>
    </submittedName>
</protein>
<dbReference type="RefSeq" id="WP_139671558.1">
    <property type="nucleotide sequence ID" value="NZ_VDLY02000015.1"/>
</dbReference>
<gene>
    <name evidence="5" type="ORF">FH607_022445</name>
</gene>
<dbReference type="PANTHER" id="PTHR33164:SF64">
    <property type="entry name" value="TRANSCRIPTIONAL REGULATOR SLYA"/>
    <property type="match status" value="1"/>
</dbReference>
<dbReference type="SUPFAM" id="SSF46785">
    <property type="entry name" value="Winged helix' DNA-binding domain"/>
    <property type="match status" value="1"/>
</dbReference>
<dbReference type="GO" id="GO:0003700">
    <property type="term" value="F:DNA-binding transcription factor activity"/>
    <property type="evidence" value="ECO:0007669"/>
    <property type="project" value="InterPro"/>
</dbReference>
<dbReference type="PANTHER" id="PTHR33164">
    <property type="entry name" value="TRANSCRIPTIONAL REGULATOR, MARR FAMILY"/>
    <property type="match status" value="1"/>
</dbReference>
<dbReference type="InterPro" id="IPR023187">
    <property type="entry name" value="Tscrpt_reg_MarR-type_CS"/>
</dbReference>
<keyword evidence="6" id="KW-1185">Reference proteome</keyword>
<evidence type="ECO:0000256" key="3">
    <source>
        <dbReference type="ARBA" id="ARBA00023163"/>
    </source>
</evidence>
<keyword evidence="3" id="KW-0804">Transcription</keyword>
<evidence type="ECO:0000259" key="4">
    <source>
        <dbReference type="PROSITE" id="PS50995"/>
    </source>
</evidence>
<dbReference type="InterPro" id="IPR000835">
    <property type="entry name" value="HTH_MarR-typ"/>
</dbReference>
<dbReference type="InterPro" id="IPR039422">
    <property type="entry name" value="MarR/SlyA-like"/>
</dbReference>
<dbReference type="SMART" id="SM00347">
    <property type="entry name" value="HTH_MARR"/>
    <property type="match status" value="1"/>
</dbReference>
<evidence type="ECO:0000256" key="2">
    <source>
        <dbReference type="ARBA" id="ARBA00023125"/>
    </source>
</evidence>
<evidence type="ECO:0000313" key="6">
    <source>
        <dbReference type="Proteomes" id="UP000314251"/>
    </source>
</evidence>
<evidence type="ECO:0000313" key="5">
    <source>
        <dbReference type="EMBL" id="KAB8162249.1"/>
    </source>
</evidence>
<dbReference type="Proteomes" id="UP000314251">
    <property type="component" value="Unassembled WGS sequence"/>
</dbReference>
<dbReference type="GO" id="GO:0006950">
    <property type="term" value="P:response to stress"/>
    <property type="evidence" value="ECO:0007669"/>
    <property type="project" value="TreeGrafter"/>
</dbReference>
<dbReference type="Pfam" id="PF01047">
    <property type="entry name" value="MarR"/>
    <property type="match status" value="1"/>
</dbReference>
<evidence type="ECO:0000256" key="1">
    <source>
        <dbReference type="ARBA" id="ARBA00023015"/>
    </source>
</evidence>
<dbReference type="Gene3D" id="1.10.10.10">
    <property type="entry name" value="Winged helix-like DNA-binding domain superfamily/Winged helix DNA-binding domain"/>
    <property type="match status" value="1"/>
</dbReference>
<dbReference type="PROSITE" id="PS50995">
    <property type="entry name" value="HTH_MARR_2"/>
    <property type="match status" value="1"/>
</dbReference>
<sequence length="154" mass="16816">MPPTAASHPDDVAALLSRAERLAARRLRTALEESGCSVESWRVLSLLSESPGQGMTAIADRTQLPPPTLTRLVDQLVDDGLVHRRVDPLDRRRVVAGLTPRGREVYLRLAERVRAVWSALPADEDDPLLVALLDRLIARLEAPAALPTPAINGR</sequence>
<reference evidence="5" key="1">
    <citation type="submission" date="2019-10" db="EMBL/GenBank/DDBJ databases">
        <title>Nonomuraea sp. nov., isolated from Phyllanthus amarus.</title>
        <authorList>
            <person name="Klykleung N."/>
            <person name="Tanasupawat S."/>
        </authorList>
    </citation>
    <scope>NUCLEOTIDE SEQUENCE [LARGE SCALE GENOMIC DNA]</scope>
    <source>
        <strain evidence="5">3MP-10</strain>
    </source>
</reference>
<dbReference type="AlphaFoldDB" id="A0A5N6A2Q7"/>
<dbReference type="GO" id="GO:0003677">
    <property type="term" value="F:DNA binding"/>
    <property type="evidence" value="ECO:0007669"/>
    <property type="project" value="UniProtKB-KW"/>
</dbReference>
<dbReference type="InterPro" id="IPR036390">
    <property type="entry name" value="WH_DNA-bd_sf"/>
</dbReference>
<keyword evidence="1" id="KW-0805">Transcription regulation</keyword>
<proteinExistence type="predicted"/>
<keyword evidence="2" id="KW-0238">DNA-binding</keyword>
<name>A0A5N6A2Q7_9ACTN</name>
<feature type="domain" description="HTH marR-type" evidence="4">
    <location>
        <begin position="9"/>
        <end position="138"/>
    </location>
</feature>
<dbReference type="InterPro" id="IPR036388">
    <property type="entry name" value="WH-like_DNA-bd_sf"/>
</dbReference>
<dbReference type="OrthoDB" id="4629660at2"/>
<comment type="caution">
    <text evidence="5">The sequence shown here is derived from an EMBL/GenBank/DDBJ whole genome shotgun (WGS) entry which is preliminary data.</text>
</comment>
<accession>A0A5N6A2Q7</accession>
<dbReference type="EMBL" id="VDLY02000015">
    <property type="protein sequence ID" value="KAB8162249.1"/>
    <property type="molecule type" value="Genomic_DNA"/>
</dbReference>
<organism evidence="5 6">
    <name type="scientific">Streptomyces mimosae</name>
    <dbReference type="NCBI Taxonomy" id="2586635"/>
    <lineage>
        <taxon>Bacteria</taxon>
        <taxon>Bacillati</taxon>
        <taxon>Actinomycetota</taxon>
        <taxon>Actinomycetes</taxon>
        <taxon>Kitasatosporales</taxon>
        <taxon>Streptomycetaceae</taxon>
        <taxon>Streptomyces</taxon>
    </lineage>
</organism>